<accession>A0AAN8PUN6</accession>
<evidence type="ECO:0000313" key="3">
    <source>
        <dbReference type="Proteomes" id="UP001372834"/>
    </source>
</evidence>
<dbReference type="Proteomes" id="UP001372834">
    <property type="component" value="Unassembled WGS sequence"/>
</dbReference>
<feature type="signal peptide" evidence="1">
    <location>
        <begin position="1"/>
        <end position="25"/>
    </location>
</feature>
<name>A0AAN8PUN6_POLSC</name>
<protein>
    <recommendedName>
        <fullName evidence="4">Secreted protein</fullName>
    </recommendedName>
</protein>
<evidence type="ECO:0008006" key="4">
    <source>
        <dbReference type="Google" id="ProtNLM"/>
    </source>
</evidence>
<feature type="chain" id="PRO_5042960650" description="Secreted protein" evidence="1">
    <location>
        <begin position="26"/>
        <end position="71"/>
    </location>
</feature>
<evidence type="ECO:0000313" key="2">
    <source>
        <dbReference type="EMBL" id="KAK6621148.1"/>
    </source>
</evidence>
<reference evidence="2 3" key="1">
    <citation type="submission" date="2023-10" db="EMBL/GenBank/DDBJ databases">
        <title>Genomes of two closely related lineages of the louse Polyplax serrata with different host specificities.</title>
        <authorList>
            <person name="Martinu J."/>
            <person name="Tarabai H."/>
            <person name="Stefka J."/>
            <person name="Hypsa V."/>
        </authorList>
    </citation>
    <scope>NUCLEOTIDE SEQUENCE [LARGE SCALE GENOMIC DNA]</scope>
    <source>
        <strain evidence="2">HR10_N</strain>
    </source>
</reference>
<sequence>MVTEHMSAGVRTILISSVCLHVSSSLCPAEEPNEVRPTRFLSYLLHFLLKQDSPDNQRAHQPVGKLVSQRL</sequence>
<dbReference type="EMBL" id="JAWJWE010000039">
    <property type="protein sequence ID" value="KAK6621148.1"/>
    <property type="molecule type" value="Genomic_DNA"/>
</dbReference>
<dbReference type="AlphaFoldDB" id="A0AAN8PUN6"/>
<proteinExistence type="predicted"/>
<evidence type="ECO:0000256" key="1">
    <source>
        <dbReference type="SAM" id="SignalP"/>
    </source>
</evidence>
<comment type="caution">
    <text evidence="2">The sequence shown here is derived from an EMBL/GenBank/DDBJ whole genome shotgun (WGS) entry which is preliminary data.</text>
</comment>
<organism evidence="2 3">
    <name type="scientific">Polyplax serrata</name>
    <name type="common">Common mouse louse</name>
    <dbReference type="NCBI Taxonomy" id="468196"/>
    <lineage>
        <taxon>Eukaryota</taxon>
        <taxon>Metazoa</taxon>
        <taxon>Ecdysozoa</taxon>
        <taxon>Arthropoda</taxon>
        <taxon>Hexapoda</taxon>
        <taxon>Insecta</taxon>
        <taxon>Pterygota</taxon>
        <taxon>Neoptera</taxon>
        <taxon>Paraneoptera</taxon>
        <taxon>Psocodea</taxon>
        <taxon>Troctomorpha</taxon>
        <taxon>Phthiraptera</taxon>
        <taxon>Anoplura</taxon>
        <taxon>Polyplacidae</taxon>
        <taxon>Polyplax</taxon>
    </lineage>
</organism>
<keyword evidence="1" id="KW-0732">Signal</keyword>
<gene>
    <name evidence="2" type="ORF">RUM43_011454</name>
</gene>